<evidence type="ECO:0008006" key="10">
    <source>
        <dbReference type="Google" id="ProtNLM"/>
    </source>
</evidence>
<dbReference type="InterPro" id="IPR010658">
    <property type="entry name" value="Nodulin-like"/>
</dbReference>
<evidence type="ECO:0000256" key="5">
    <source>
        <dbReference type="SAM" id="Phobius"/>
    </source>
</evidence>
<feature type="domain" description="Nodulin-like" evidence="6">
    <location>
        <begin position="30"/>
        <end position="275"/>
    </location>
</feature>
<feature type="transmembrane region" description="Helical" evidence="5">
    <location>
        <begin position="1112"/>
        <end position="1133"/>
    </location>
</feature>
<feature type="transmembrane region" description="Helical" evidence="5">
    <location>
        <begin position="998"/>
        <end position="1017"/>
    </location>
</feature>
<feature type="transmembrane region" description="Helical" evidence="5">
    <location>
        <begin position="416"/>
        <end position="435"/>
    </location>
</feature>
<reference evidence="8 9" key="1">
    <citation type="submission" date="2018-10" db="EMBL/GenBank/DDBJ databases">
        <title>A high-quality apple genome assembly.</title>
        <authorList>
            <person name="Hu J."/>
        </authorList>
    </citation>
    <scope>NUCLEOTIDE SEQUENCE [LARGE SCALE GENOMIC DNA]</scope>
    <source>
        <strain evidence="9">cv. HFTH1</strain>
        <tissue evidence="8">Young leaf</tissue>
    </source>
</reference>
<proteinExistence type="predicted"/>
<feature type="transmembrane region" description="Helical" evidence="5">
    <location>
        <begin position="816"/>
        <end position="836"/>
    </location>
</feature>
<feature type="transmembrane region" description="Helical" evidence="5">
    <location>
        <begin position="95"/>
        <end position="116"/>
    </location>
</feature>
<dbReference type="EMBL" id="RDQH01000327">
    <property type="protein sequence ID" value="RXI07524.1"/>
    <property type="molecule type" value="Genomic_DNA"/>
</dbReference>
<evidence type="ECO:0000313" key="9">
    <source>
        <dbReference type="Proteomes" id="UP000290289"/>
    </source>
</evidence>
<feature type="transmembrane region" description="Helical" evidence="5">
    <location>
        <begin position="190"/>
        <end position="207"/>
    </location>
</feature>
<feature type="transmembrane region" description="Helical" evidence="5">
    <location>
        <begin position="160"/>
        <end position="184"/>
    </location>
</feature>
<feature type="transmembrane region" description="Helical" evidence="5">
    <location>
        <begin position="623"/>
        <end position="645"/>
    </location>
</feature>
<feature type="transmembrane region" description="Helical" evidence="5">
    <location>
        <begin position="1023"/>
        <end position="1045"/>
    </location>
</feature>
<gene>
    <name evidence="8" type="ORF">DVH24_005297</name>
</gene>
<feature type="transmembrane region" description="Helical" evidence="5">
    <location>
        <begin position="1057"/>
        <end position="1077"/>
    </location>
</feature>
<feature type="domain" description="Nodulin-like" evidence="6">
    <location>
        <begin position="622"/>
        <end position="867"/>
    </location>
</feature>
<dbReference type="CDD" id="cd17354">
    <property type="entry name" value="MFS_Mch1p_like"/>
    <property type="match status" value="2"/>
</dbReference>
<feature type="transmembrane region" description="Helical" evidence="5">
    <location>
        <begin position="687"/>
        <end position="708"/>
    </location>
</feature>
<feature type="transmembrane region" description="Helical" evidence="5">
    <location>
        <begin position="923"/>
        <end position="944"/>
    </location>
</feature>
<name>A0A498KM81_MALDO</name>
<feature type="domain" description="NFD4 C-terminal" evidence="7">
    <location>
        <begin position="940"/>
        <end position="1139"/>
    </location>
</feature>
<evidence type="ECO:0000256" key="2">
    <source>
        <dbReference type="ARBA" id="ARBA00022692"/>
    </source>
</evidence>
<evidence type="ECO:0000259" key="6">
    <source>
        <dbReference type="Pfam" id="PF06813"/>
    </source>
</evidence>
<protein>
    <recommendedName>
        <fullName evidence="10">Nodulin-like domain-containing protein</fullName>
    </recommendedName>
</protein>
<dbReference type="Proteomes" id="UP000290289">
    <property type="component" value="Chromosome 1"/>
</dbReference>
<feature type="domain" description="NFD4 C-terminal" evidence="7">
    <location>
        <begin position="351"/>
        <end position="557"/>
    </location>
</feature>
<feature type="transmembrane region" description="Helical" evidence="5">
    <location>
        <begin position="475"/>
        <end position="499"/>
    </location>
</feature>
<feature type="transmembrane region" description="Helical" evidence="5">
    <location>
        <begin position="752"/>
        <end position="772"/>
    </location>
</feature>
<evidence type="ECO:0000259" key="7">
    <source>
        <dbReference type="Pfam" id="PF23262"/>
    </source>
</evidence>
<keyword evidence="4 5" id="KW-0472">Membrane</keyword>
<keyword evidence="2 5" id="KW-0812">Transmembrane</keyword>
<dbReference type="GO" id="GO:0016020">
    <property type="term" value="C:membrane"/>
    <property type="evidence" value="ECO:0007669"/>
    <property type="project" value="UniProtKB-SubCell"/>
</dbReference>
<feature type="transmembrane region" description="Helical" evidence="5">
    <location>
        <begin position="964"/>
        <end position="986"/>
    </location>
</feature>
<feature type="transmembrane region" description="Helical" evidence="5">
    <location>
        <begin position="31"/>
        <end position="53"/>
    </location>
</feature>
<evidence type="ECO:0000256" key="4">
    <source>
        <dbReference type="ARBA" id="ARBA00023136"/>
    </source>
</evidence>
<dbReference type="PANTHER" id="PTHR21576">
    <property type="entry name" value="UNCHARACTERIZED NODULIN-LIKE PROTEIN"/>
    <property type="match status" value="1"/>
</dbReference>
<feature type="transmembrane region" description="Helical" evidence="5">
    <location>
        <begin position="228"/>
        <end position="245"/>
    </location>
</feature>
<dbReference type="InterPro" id="IPR036259">
    <property type="entry name" value="MFS_trans_sf"/>
</dbReference>
<feature type="transmembrane region" description="Helical" evidence="5">
    <location>
        <begin position="441"/>
        <end position="463"/>
    </location>
</feature>
<dbReference type="PANTHER" id="PTHR21576:SF156">
    <property type="entry name" value="PROTEIN NUCLEAR FUSION DEFECTIVE 4-LIKE"/>
    <property type="match status" value="1"/>
</dbReference>
<dbReference type="InterPro" id="IPR056555">
    <property type="entry name" value="NFD4_C"/>
</dbReference>
<comment type="caution">
    <text evidence="8">The sequence shown here is derived from an EMBL/GenBank/DDBJ whole genome shotgun (WGS) entry which is preliminary data.</text>
</comment>
<dbReference type="Pfam" id="PF23262">
    <property type="entry name" value="NFD4_C"/>
    <property type="match status" value="2"/>
</dbReference>
<evidence type="ECO:0000256" key="3">
    <source>
        <dbReference type="ARBA" id="ARBA00022989"/>
    </source>
</evidence>
<evidence type="ECO:0000256" key="1">
    <source>
        <dbReference type="ARBA" id="ARBA00004141"/>
    </source>
</evidence>
<sequence length="1176" mass="130016">MEVHGNSGSGNGVRTWADMKGFAVQVITGRWLMLFASFLMMASAGASYMFGLYSNDIKSVLGYSQSTLNTISFFKDLGANIGIFSGLINEVTPPWVVLSIGAAFNFFGYFMIWLAVAEKIAKPQVWHMCLYITMGANSHTFINTGALVTCVKNFPRNRGLLIGLLEGYIGLSAAVIAQIYHALYGNDTKSFTLFVAWLPSAISLIFLRTIRIMKVIPQKKYSKVLQKFFFISLGLAGYLLIIIIVEQKVKFTQFEYGGSAAVVLFLLFLPLAVVVAEEYTSWRTKTSLSTVNIEISSPDSPPVDQIMVSQNKEMLKVKKLSCWENVFSPPEIGQDYTILQAIFSIEMLTLFLTTLCGLGGMLTLMDNLGQIGTALGYSLESITTFVSLASIWIYLGEVMLGFLSEVFITKYKIPRPLTLTVSLLVSCIGHLLIAFNVPNGLYVASIITGFCFGGQWPLIFAIISEVFGLKHCSTLNNVGVMACPLGSYLLNVKVTGYLYDKEAEKQLKALGLERKPGEGLNCTGGQCYKLPFLIITGATILGVFFSLILVLRTWKFYNSDIYKKFKDESKAVESDEVVATNRNVGLVSKPETETDVRSPGNNPDIRSCVDMKGLVLQVLKGRWLMVFASFLMMVTAGASYMFGLYSNDIKSVLGYDQTTLNLISFFKDLGGNIGIFSGLINEVTPPWVALSIGAVLNFFGHFMIWLAVTQKIPKPKVWHMCMYISIGSNSHTFTNTGALVTCVKNFPESRGVVLGLLKSYTGISAAVIAQLYHAAYGDDTKSFTLLVAWLPTAISFAFIGTIRIMKVSRRPNELKAFYNFLYISLALAAFLLIIIIVEKSFRFNQREYVGSATVVLFLLFLPLGVVIMEEYKVWKSKRDSNQETISSPTPQLSFTVPYKKVSPWNKNIFTPPEIGEDFTILQALFSIEMLTLLLATICGLGGTMTMMDNLGQIGTSFGYPLRSIRYFVSLTSIWNYLGQISAGIGSEIFITKYKWPRPLIFTAILLLSCVGHLLIAFNVPYGLYVASVVTGFCFGAHWPLIFTLISELFGLKYYSTLYNFGGLASPIGLYLLNVRVAGHLYDMEAKKQMVALGLRRKAGEELNCVGGQCFKLSFIIIAVVTFLGALVSLVLVVRTRKFYKSDIYKKFRGEVSVADETEIVVAKNGVGAAEAKFVIV</sequence>
<accession>A0A498KM81</accession>
<evidence type="ECO:0000313" key="8">
    <source>
        <dbReference type="EMBL" id="RXI07524.1"/>
    </source>
</evidence>
<feature type="transmembrane region" description="Helical" evidence="5">
    <location>
        <begin position="784"/>
        <end position="804"/>
    </location>
</feature>
<dbReference type="Pfam" id="PF06813">
    <property type="entry name" value="Nodulin-like"/>
    <property type="match status" value="2"/>
</dbReference>
<feature type="transmembrane region" description="Helical" evidence="5">
    <location>
        <begin position="530"/>
        <end position="554"/>
    </location>
</feature>
<feature type="transmembrane region" description="Helical" evidence="5">
    <location>
        <begin position="382"/>
        <end position="404"/>
    </location>
</feature>
<feature type="transmembrane region" description="Helical" evidence="5">
    <location>
        <begin position="341"/>
        <end position="362"/>
    </location>
</feature>
<keyword evidence="3 5" id="KW-1133">Transmembrane helix</keyword>
<comment type="subcellular location">
    <subcellularLocation>
        <location evidence="1">Membrane</location>
        <topology evidence="1">Multi-pass membrane protein</topology>
    </subcellularLocation>
</comment>
<dbReference type="Gene3D" id="1.20.1250.20">
    <property type="entry name" value="MFS general substrate transporter like domains"/>
    <property type="match status" value="2"/>
</dbReference>
<dbReference type="SUPFAM" id="SSF103473">
    <property type="entry name" value="MFS general substrate transporter"/>
    <property type="match status" value="2"/>
</dbReference>
<dbReference type="STRING" id="3750.A0A498KM81"/>
<organism evidence="8 9">
    <name type="scientific">Malus domestica</name>
    <name type="common">Apple</name>
    <name type="synonym">Pyrus malus</name>
    <dbReference type="NCBI Taxonomy" id="3750"/>
    <lineage>
        <taxon>Eukaryota</taxon>
        <taxon>Viridiplantae</taxon>
        <taxon>Streptophyta</taxon>
        <taxon>Embryophyta</taxon>
        <taxon>Tracheophyta</taxon>
        <taxon>Spermatophyta</taxon>
        <taxon>Magnoliopsida</taxon>
        <taxon>eudicotyledons</taxon>
        <taxon>Gunneridae</taxon>
        <taxon>Pentapetalae</taxon>
        <taxon>rosids</taxon>
        <taxon>fabids</taxon>
        <taxon>Rosales</taxon>
        <taxon>Rosaceae</taxon>
        <taxon>Amygdaloideae</taxon>
        <taxon>Maleae</taxon>
        <taxon>Malus</taxon>
    </lineage>
</organism>
<feature type="transmembrane region" description="Helical" evidence="5">
    <location>
        <begin position="257"/>
        <end position="276"/>
    </location>
</feature>
<dbReference type="AlphaFoldDB" id="A0A498KM81"/>
<feature type="transmembrane region" description="Helical" evidence="5">
    <location>
        <begin position="848"/>
        <end position="868"/>
    </location>
</feature>
<keyword evidence="9" id="KW-1185">Reference proteome</keyword>